<keyword evidence="10" id="KW-1185">Reference proteome</keyword>
<evidence type="ECO:0000256" key="4">
    <source>
        <dbReference type="ARBA" id="ARBA00023242"/>
    </source>
</evidence>
<name>A0ABY9CMF4_VITVI</name>
<sequence>MAEELRHSPGGKSGTRTKSPAPFLLKTYDLLEGVIDTSNGDGGQRIVSWNADGTGFVVWSPDEFSEIMLPRYFKHNNFSSFVRQLNTYGFKKIASKRWEFQHDKFQRGCRDMLAEITRKKCEPSIFPPFLKASKDNTASSADQKSNCLSLMEENESLRRQNLDLQMQISQLKALEMKLMDCLNVSIHGHHHPHNKLRRLF</sequence>
<comment type="similarity">
    <text evidence="5">Belongs to the HSF family.</text>
</comment>
<dbReference type="Proteomes" id="UP001227230">
    <property type="component" value="Chromosome 10"/>
</dbReference>
<evidence type="ECO:0000256" key="7">
    <source>
        <dbReference type="SAM" id="MobiDB-lite"/>
    </source>
</evidence>
<keyword evidence="2" id="KW-0346">Stress response</keyword>
<dbReference type="Pfam" id="PF00447">
    <property type="entry name" value="HSF_DNA-bind"/>
    <property type="match status" value="1"/>
</dbReference>
<evidence type="ECO:0000259" key="8">
    <source>
        <dbReference type="PROSITE" id="PS00434"/>
    </source>
</evidence>
<reference evidence="9 10" key="1">
    <citation type="journal article" date="2023" name="Hortic Res">
        <title>The complete reference genome for grapevine (Vitis vinifera L.) genetics and breeding.</title>
        <authorList>
            <person name="Shi X."/>
            <person name="Cao S."/>
            <person name="Wang X."/>
            <person name="Huang S."/>
            <person name="Wang Y."/>
            <person name="Liu Z."/>
            <person name="Liu W."/>
            <person name="Leng X."/>
            <person name="Peng Y."/>
            <person name="Wang N."/>
            <person name="Wang Y."/>
            <person name="Ma Z."/>
            <person name="Xu X."/>
            <person name="Zhang F."/>
            <person name="Xue H."/>
            <person name="Zhong H."/>
            <person name="Wang Y."/>
            <person name="Zhang K."/>
            <person name="Velt A."/>
            <person name="Avia K."/>
            <person name="Holtgrawe D."/>
            <person name="Grimplet J."/>
            <person name="Matus J.T."/>
            <person name="Ware D."/>
            <person name="Wu X."/>
            <person name="Wang H."/>
            <person name="Liu C."/>
            <person name="Fang Y."/>
            <person name="Rustenholz C."/>
            <person name="Cheng Z."/>
            <person name="Xiao H."/>
            <person name="Zhou Y."/>
        </authorList>
    </citation>
    <scope>NUCLEOTIDE SEQUENCE [LARGE SCALE GENOMIC DNA]</scope>
    <source>
        <strain evidence="10">cv. Pinot noir / PN40024</strain>
        <tissue evidence="9">Leaf</tissue>
    </source>
</reference>
<evidence type="ECO:0000256" key="1">
    <source>
        <dbReference type="ARBA" id="ARBA00004123"/>
    </source>
</evidence>
<dbReference type="Gene3D" id="1.10.10.10">
    <property type="entry name" value="Winged helix-like DNA-binding domain superfamily/Winged helix DNA-binding domain"/>
    <property type="match status" value="1"/>
</dbReference>
<dbReference type="SUPFAM" id="SSF46785">
    <property type="entry name" value="Winged helix' DNA-binding domain"/>
    <property type="match status" value="1"/>
</dbReference>
<evidence type="ECO:0000256" key="6">
    <source>
        <dbReference type="SAM" id="Coils"/>
    </source>
</evidence>
<feature type="domain" description="HSF-type DNA-binding" evidence="8">
    <location>
        <begin position="69"/>
        <end position="93"/>
    </location>
</feature>
<gene>
    <name evidence="9" type="ORF">VitviT2T_015068</name>
</gene>
<evidence type="ECO:0000256" key="5">
    <source>
        <dbReference type="RuleBase" id="RU004020"/>
    </source>
</evidence>
<feature type="region of interest" description="Disordered" evidence="7">
    <location>
        <begin position="1"/>
        <end position="20"/>
    </location>
</feature>
<proteinExistence type="inferred from homology"/>
<organism evidence="9 10">
    <name type="scientific">Vitis vinifera</name>
    <name type="common">Grape</name>
    <dbReference type="NCBI Taxonomy" id="29760"/>
    <lineage>
        <taxon>Eukaryota</taxon>
        <taxon>Viridiplantae</taxon>
        <taxon>Streptophyta</taxon>
        <taxon>Embryophyta</taxon>
        <taxon>Tracheophyta</taxon>
        <taxon>Spermatophyta</taxon>
        <taxon>Magnoliopsida</taxon>
        <taxon>eudicotyledons</taxon>
        <taxon>Gunneridae</taxon>
        <taxon>Pentapetalae</taxon>
        <taxon>rosids</taxon>
        <taxon>Vitales</taxon>
        <taxon>Vitaceae</taxon>
        <taxon>Viteae</taxon>
        <taxon>Vitis</taxon>
    </lineage>
</organism>
<keyword evidence="3" id="KW-0238">DNA-binding</keyword>
<dbReference type="PANTHER" id="PTHR10015">
    <property type="entry name" value="HEAT SHOCK TRANSCRIPTION FACTOR"/>
    <property type="match status" value="1"/>
</dbReference>
<dbReference type="PRINTS" id="PR00056">
    <property type="entry name" value="HSFDOMAIN"/>
</dbReference>
<evidence type="ECO:0000313" key="9">
    <source>
        <dbReference type="EMBL" id="WJZ96376.1"/>
    </source>
</evidence>
<feature type="coiled-coil region" evidence="6">
    <location>
        <begin position="147"/>
        <end position="174"/>
    </location>
</feature>
<dbReference type="InterPro" id="IPR036388">
    <property type="entry name" value="WH-like_DNA-bd_sf"/>
</dbReference>
<dbReference type="EMBL" id="CP126657">
    <property type="protein sequence ID" value="WJZ96376.1"/>
    <property type="molecule type" value="Genomic_DNA"/>
</dbReference>
<accession>A0ABY9CMF4</accession>
<evidence type="ECO:0000256" key="3">
    <source>
        <dbReference type="ARBA" id="ARBA00023125"/>
    </source>
</evidence>
<dbReference type="InterPro" id="IPR000232">
    <property type="entry name" value="HSF_DNA-bd"/>
</dbReference>
<comment type="subcellular location">
    <subcellularLocation>
        <location evidence="1">Nucleus</location>
    </subcellularLocation>
</comment>
<keyword evidence="4" id="KW-0539">Nucleus</keyword>
<dbReference type="PANTHER" id="PTHR10015:SF308">
    <property type="entry name" value="HSF-TYPE DNA-BINDING DOMAIN-CONTAINING PROTEIN"/>
    <property type="match status" value="1"/>
</dbReference>
<evidence type="ECO:0000256" key="2">
    <source>
        <dbReference type="ARBA" id="ARBA00023016"/>
    </source>
</evidence>
<dbReference type="SMART" id="SM00415">
    <property type="entry name" value="HSF"/>
    <property type="match status" value="1"/>
</dbReference>
<keyword evidence="6" id="KW-0175">Coiled coil</keyword>
<protein>
    <recommendedName>
        <fullName evidence="8">HSF-type DNA-binding domain-containing protein</fullName>
    </recommendedName>
</protein>
<evidence type="ECO:0000313" key="10">
    <source>
        <dbReference type="Proteomes" id="UP001227230"/>
    </source>
</evidence>
<dbReference type="InterPro" id="IPR036390">
    <property type="entry name" value="WH_DNA-bd_sf"/>
</dbReference>
<dbReference type="PROSITE" id="PS00434">
    <property type="entry name" value="HSF_DOMAIN"/>
    <property type="match status" value="1"/>
</dbReference>